<dbReference type="InterPro" id="IPR005828">
    <property type="entry name" value="MFS_sugar_transport-like"/>
</dbReference>
<sequence>MKRDKQKVVIPLKGLRGGVMTTEKKYATVPIEDAKDEPVIGETPLKCVDDFLKMSNYCYLILLISEFFLLVGAGNMLFMVFAGAAPRVSCHGSNVTIEDVCKSHLDPAKLTDCDLEVKYEFKSLNVEFGYLCAEGRWVKSSISVQMVGVLIGTLFFGTMSDRYGRKSSLLVSYVMTSVFSIAASFTNTLVAFTVLRTILGFFSGGLLGLVHESPRWLIQKGKIKEARHVLQRIQHIDRQRESKKEEMEKMLDIAYQQIQLREKKMKNYNVRHLFYNKEMALATIVFCSGVFMSSMINYGLIFNIETLSGSFFVNSILMGLIHLEVTYSIIIRVATIFAAATTSQIFITKTISAMEYYPTVVRNSGLAFKSTCSRLGTILAPQLLLLNFWESLPYIVLTVMAALDTVMYQLVIPETKGKPLPENLPPKRENNRANLPGATSAVKV</sequence>
<evidence type="ECO:0000256" key="1">
    <source>
        <dbReference type="ARBA" id="ARBA00004141"/>
    </source>
</evidence>
<organism evidence="7 8">
    <name type="scientific">Teladorsagia circumcincta</name>
    <name type="common">Brown stomach worm</name>
    <name type="synonym">Ostertagia circumcincta</name>
    <dbReference type="NCBI Taxonomy" id="45464"/>
    <lineage>
        <taxon>Eukaryota</taxon>
        <taxon>Metazoa</taxon>
        <taxon>Ecdysozoa</taxon>
        <taxon>Nematoda</taxon>
        <taxon>Chromadorea</taxon>
        <taxon>Rhabditida</taxon>
        <taxon>Rhabditina</taxon>
        <taxon>Rhabditomorpha</taxon>
        <taxon>Strongyloidea</taxon>
        <taxon>Trichostrongylidae</taxon>
        <taxon>Teladorsagia</taxon>
    </lineage>
</organism>
<feature type="transmembrane region" description="Helical" evidence="6">
    <location>
        <begin position="191"/>
        <end position="210"/>
    </location>
</feature>
<feature type="compositionally biased region" description="Basic and acidic residues" evidence="5">
    <location>
        <begin position="419"/>
        <end position="431"/>
    </location>
</feature>
<dbReference type="Proteomes" id="UP000230423">
    <property type="component" value="Unassembled WGS sequence"/>
</dbReference>
<proteinExistence type="predicted"/>
<dbReference type="SUPFAM" id="SSF103473">
    <property type="entry name" value="MFS general substrate transporter"/>
    <property type="match status" value="1"/>
</dbReference>
<feature type="transmembrane region" description="Helical" evidence="6">
    <location>
        <begin position="59"/>
        <end position="85"/>
    </location>
</feature>
<dbReference type="PANTHER" id="PTHR24064">
    <property type="entry name" value="SOLUTE CARRIER FAMILY 22 MEMBER"/>
    <property type="match status" value="1"/>
</dbReference>
<dbReference type="Gene3D" id="1.10.286.90">
    <property type="entry name" value="MFS transporter, transmembrane helix TM10b"/>
    <property type="match status" value="1"/>
</dbReference>
<feature type="transmembrane region" description="Helical" evidence="6">
    <location>
        <begin position="168"/>
        <end position="185"/>
    </location>
</feature>
<keyword evidence="3 6" id="KW-1133">Transmembrane helix</keyword>
<evidence type="ECO:0000256" key="5">
    <source>
        <dbReference type="SAM" id="MobiDB-lite"/>
    </source>
</evidence>
<feature type="region of interest" description="Disordered" evidence="5">
    <location>
        <begin position="419"/>
        <end position="444"/>
    </location>
</feature>
<keyword evidence="4 6" id="KW-0472">Membrane</keyword>
<evidence type="ECO:0000256" key="3">
    <source>
        <dbReference type="ARBA" id="ARBA00022989"/>
    </source>
</evidence>
<dbReference type="Gene3D" id="1.20.1250.20">
    <property type="entry name" value="MFS general substrate transporter like domains"/>
    <property type="match status" value="2"/>
</dbReference>
<dbReference type="EMBL" id="KZ346661">
    <property type="protein sequence ID" value="PIO69419.1"/>
    <property type="molecule type" value="Genomic_DNA"/>
</dbReference>
<evidence type="ECO:0000313" key="7">
    <source>
        <dbReference type="EMBL" id="PIO69419.1"/>
    </source>
</evidence>
<protein>
    <recommendedName>
        <fullName evidence="9">Transporter, major facilitator family protein</fullName>
    </recommendedName>
</protein>
<reference evidence="7 8" key="1">
    <citation type="submission" date="2015-09" db="EMBL/GenBank/DDBJ databases">
        <title>Draft genome of the parasitic nematode Teladorsagia circumcincta isolate WARC Sus (inbred).</title>
        <authorList>
            <person name="Mitreva M."/>
        </authorList>
    </citation>
    <scope>NUCLEOTIDE SEQUENCE [LARGE SCALE GENOMIC DNA]</scope>
    <source>
        <strain evidence="7 8">S</strain>
    </source>
</reference>
<evidence type="ECO:0000256" key="4">
    <source>
        <dbReference type="ARBA" id="ARBA00023136"/>
    </source>
</evidence>
<feature type="transmembrane region" description="Helical" evidence="6">
    <location>
        <begin position="273"/>
        <end position="292"/>
    </location>
</feature>
<dbReference type="AlphaFoldDB" id="A0A2G9UGP3"/>
<dbReference type="InterPro" id="IPR036259">
    <property type="entry name" value="MFS_trans_sf"/>
</dbReference>
<dbReference type="Pfam" id="PF00083">
    <property type="entry name" value="Sugar_tr"/>
    <property type="match status" value="1"/>
</dbReference>
<dbReference type="GO" id="GO:0016020">
    <property type="term" value="C:membrane"/>
    <property type="evidence" value="ECO:0007669"/>
    <property type="project" value="UniProtKB-SubCell"/>
</dbReference>
<name>A0A2G9UGP3_TELCI</name>
<evidence type="ECO:0000313" key="8">
    <source>
        <dbReference type="Proteomes" id="UP000230423"/>
    </source>
</evidence>
<keyword evidence="8" id="KW-1185">Reference proteome</keyword>
<dbReference type="OrthoDB" id="5296287at2759"/>
<accession>A0A2G9UGP3</accession>
<feature type="transmembrane region" description="Helical" evidence="6">
    <location>
        <begin position="329"/>
        <end position="347"/>
    </location>
</feature>
<gene>
    <name evidence="7" type="ORF">TELCIR_08752</name>
</gene>
<comment type="subcellular location">
    <subcellularLocation>
        <location evidence="1">Membrane</location>
        <topology evidence="1">Multi-pass membrane protein</topology>
    </subcellularLocation>
</comment>
<evidence type="ECO:0000256" key="6">
    <source>
        <dbReference type="SAM" id="Phobius"/>
    </source>
</evidence>
<evidence type="ECO:0000256" key="2">
    <source>
        <dbReference type="ARBA" id="ARBA00022692"/>
    </source>
</evidence>
<dbReference type="InterPro" id="IPR011701">
    <property type="entry name" value="MFS"/>
</dbReference>
<dbReference type="GO" id="GO:0022857">
    <property type="term" value="F:transmembrane transporter activity"/>
    <property type="evidence" value="ECO:0007669"/>
    <property type="project" value="InterPro"/>
</dbReference>
<keyword evidence="2 6" id="KW-0812">Transmembrane</keyword>
<evidence type="ECO:0008006" key="9">
    <source>
        <dbReference type="Google" id="ProtNLM"/>
    </source>
</evidence>
<dbReference type="Pfam" id="PF07690">
    <property type="entry name" value="MFS_1"/>
    <property type="match status" value="1"/>
</dbReference>
<feature type="transmembrane region" description="Helical" evidence="6">
    <location>
        <begin position="137"/>
        <end position="156"/>
    </location>
</feature>